<dbReference type="InterPro" id="IPR002110">
    <property type="entry name" value="Ankyrin_rpt"/>
</dbReference>
<gene>
    <name evidence="5" type="ORF">GCM10007901_25560</name>
</gene>
<organism evidence="5 6">
    <name type="scientific">Dyella acidisoli</name>
    <dbReference type="NCBI Taxonomy" id="1867834"/>
    <lineage>
        <taxon>Bacteria</taxon>
        <taxon>Pseudomonadati</taxon>
        <taxon>Pseudomonadota</taxon>
        <taxon>Gammaproteobacteria</taxon>
        <taxon>Lysobacterales</taxon>
        <taxon>Rhodanobacteraceae</taxon>
        <taxon>Dyella</taxon>
    </lineage>
</organism>
<sequence length="200" mass="21349">MKAWSLVFGLFVAGCSSTTPPTAATVASNASTLVDQRNAEAMAELKAYFFDAARTGDNVMLEKYVTSGFPVDVRTPQGYTALILAAYHGQKDTVQKLIQLGADPCARDNRGSTALMGATFKGELSIAKLLLDQSCSKVDDRNRQGQTAAMYAALAGNSQLIEMLRKRGANLDLKDDVGNTAASLAHQQGADDIARQIENK</sequence>
<feature type="chain" id="PRO_5045949973" description="Ankyrin repeat domain-containing protein" evidence="4">
    <location>
        <begin position="24"/>
        <end position="200"/>
    </location>
</feature>
<feature type="repeat" description="ANK" evidence="3">
    <location>
        <begin position="144"/>
        <end position="176"/>
    </location>
</feature>
<dbReference type="SMART" id="SM00248">
    <property type="entry name" value="ANK"/>
    <property type="match status" value="3"/>
</dbReference>
<dbReference type="EMBL" id="BSOB01000020">
    <property type="protein sequence ID" value="GLQ93605.1"/>
    <property type="molecule type" value="Genomic_DNA"/>
</dbReference>
<evidence type="ECO:0000256" key="4">
    <source>
        <dbReference type="SAM" id="SignalP"/>
    </source>
</evidence>
<keyword evidence="4" id="KW-0732">Signal</keyword>
<dbReference type="InterPro" id="IPR050889">
    <property type="entry name" value="Dendritic_Spine_Reg/Scaffold"/>
</dbReference>
<dbReference type="PANTHER" id="PTHR24166">
    <property type="entry name" value="ROLLING PEBBLES, ISOFORM B"/>
    <property type="match status" value="1"/>
</dbReference>
<evidence type="ECO:0000313" key="6">
    <source>
        <dbReference type="Proteomes" id="UP001156670"/>
    </source>
</evidence>
<evidence type="ECO:0000256" key="3">
    <source>
        <dbReference type="PROSITE-ProRule" id="PRU00023"/>
    </source>
</evidence>
<proteinExistence type="predicted"/>
<feature type="repeat" description="ANK" evidence="3">
    <location>
        <begin position="77"/>
        <end position="109"/>
    </location>
</feature>
<dbReference type="InterPro" id="IPR036770">
    <property type="entry name" value="Ankyrin_rpt-contain_sf"/>
</dbReference>
<keyword evidence="1" id="KW-0677">Repeat</keyword>
<comment type="caution">
    <text evidence="5">The sequence shown here is derived from an EMBL/GenBank/DDBJ whole genome shotgun (WGS) entry which is preliminary data.</text>
</comment>
<dbReference type="RefSeq" id="WP_284321310.1">
    <property type="nucleotide sequence ID" value="NZ_BSOB01000020.1"/>
</dbReference>
<accession>A0ABQ5XPF8</accession>
<dbReference type="Proteomes" id="UP001156670">
    <property type="component" value="Unassembled WGS sequence"/>
</dbReference>
<dbReference type="PROSITE" id="PS50297">
    <property type="entry name" value="ANK_REP_REGION"/>
    <property type="match status" value="2"/>
</dbReference>
<dbReference type="Gene3D" id="1.25.40.20">
    <property type="entry name" value="Ankyrin repeat-containing domain"/>
    <property type="match status" value="1"/>
</dbReference>
<evidence type="ECO:0000256" key="2">
    <source>
        <dbReference type="ARBA" id="ARBA00023043"/>
    </source>
</evidence>
<reference evidence="6" key="1">
    <citation type="journal article" date="2019" name="Int. J. Syst. Evol. Microbiol.">
        <title>The Global Catalogue of Microorganisms (GCM) 10K type strain sequencing project: providing services to taxonomists for standard genome sequencing and annotation.</title>
        <authorList>
            <consortium name="The Broad Institute Genomics Platform"/>
            <consortium name="The Broad Institute Genome Sequencing Center for Infectious Disease"/>
            <person name="Wu L."/>
            <person name="Ma J."/>
        </authorList>
    </citation>
    <scope>NUCLEOTIDE SEQUENCE [LARGE SCALE GENOMIC DNA]</scope>
    <source>
        <strain evidence="6">NBRC 111980</strain>
    </source>
</reference>
<dbReference type="PROSITE" id="PS51257">
    <property type="entry name" value="PROKAR_LIPOPROTEIN"/>
    <property type="match status" value="1"/>
</dbReference>
<evidence type="ECO:0000313" key="5">
    <source>
        <dbReference type="EMBL" id="GLQ93605.1"/>
    </source>
</evidence>
<dbReference type="PANTHER" id="PTHR24166:SF48">
    <property type="entry name" value="PROTEIN VAPYRIN"/>
    <property type="match status" value="1"/>
</dbReference>
<protein>
    <recommendedName>
        <fullName evidence="7">Ankyrin repeat domain-containing protein</fullName>
    </recommendedName>
</protein>
<dbReference type="Pfam" id="PF13857">
    <property type="entry name" value="Ank_5"/>
    <property type="match status" value="1"/>
</dbReference>
<name>A0ABQ5XPF8_9GAMM</name>
<evidence type="ECO:0008006" key="7">
    <source>
        <dbReference type="Google" id="ProtNLM"/>
    </source>
</evidence>
<keyword evidence="6" id="KW-1185">Reference proteome</keyword>
<evidence type="ECO:0000256" key="1">
    <source>
        <dbReference type="ARBA" id="ARBA00022737"/>
    </source>
</evidence>
<dbReference type="PROSITE" id="PS50088">
    <property type="entry name" value="ANK_REPEAT"/>
    <property type="match status" value="2"/>
</dbReference>
<dbReference type="Pfam" id="PF12796">
    <property type="entry name" value="Ank_2"/>
    <property type="match status" value="1"/>
</dbReference>
<dbReference type="SUPFAM" id="SSF48403">
    <property type="entry name" value="Ankyrin repeat"/>
    <property type="match status" value="1"/>
</dbReference>
<feature type="signal peptide" evidence="4">
    <location>
        <begin position="1"/>
        <end position="23"/>
    </location>
</feature>
<keyword evidence="2 3" id="KW-0040">ANK repeat</keyword>